<dbReference type="EMBL" id="CAFBLP010000005">
    <property type="protein sequence ID" value="CAB4862489.1"/>
    <property type="molecule type" value="Genomic_DNA"/>
</dbReference>
<reference evidence="1" key="1">
    <citation type="submission" date="2020-05" db="EMBL/GenBank/DDBJ databases">
        <authorList>
            <person name="Chiriac C."/>
            <person name="Salcher M."/>
            <person name="Ghai R."/>
            <person name="Kavagutti S V."/>
        </authorList>
    </citation>
    <scope>NUCLEOTIDE SEQUENCE</scope>
</reference>
<gene>
    <name evidence="1" type="ORF">UFOPK3376_00346</name>
</gene>
<protein>
    <submittedName>
        <fullName evidence="1">Unannotated protein</fullName>
    </submittedName>
</protein>
<organism evidence="1">
    <name type="scientific">freshwater metagenome</name>
    <dbReference type="NCBI Taxonomy" id="449393"/>
    <lineage>
        <taxon>unclassified sequences</taxon>
        <taxon>metagenomes</taxon>
        <taxon>ecological metagenomes</taxon>
    </lineage>
</organism>
<dbReference type="InterPro" id="IPR027417">
    <property type="entry name" value="P-loop_NTPase"/>
</dbReference>
<evidence type="ECO:0000313" key="1">
    <source>
        <dbReference type="EMBL" id="CAB4862489.1"/>
    </source>
</evidence>
<proteinExistence type="predicted"/>
<accession>A0A6J7D245</accession>
<name>A0A6J7D245_9ZZZZ</name>
<dbReference type="Gene3D" id="3.40.50.300">
    <property type="entry name" value="P-loop containing nucleotide triphosphate hydrolases"/>
    <property type="match status" value="1"/>
</dbReference>
<dbReference type="SUPFAM" id="SSF53795">
    <property type="entry name" value="PEP carboxykinase-like"/>
    <property type="match status" value="1"/>
</dbReference>
<dbReference type="AlphaFoldDB" id="A0A6J7D245"/>
<sequence>MTTTRAYHVLGFSFSFESDDTALVEVIDRCYRDLPAADGELSVLRAMSMPDGSYEVTLQHPSGEIEMCEGFVSRFGIVAVIAWEVNHRAELSRATWPVLHAAVTAGPLGAVALCGQSRSGKSTIAAAAAQLGWRHLSDDLAPIDVASLMVHPYARPIMLRSGGRGLLDELPDMPAGHGDYFGDEWFLAASELGAVAETSPVPLVAIVFLEWNDAAELVPISRAATLHALVLNSTTLGLSGEPVFRALEQLATVVPGYRLRFAHVSEAIELVRPLVGA</sequence>